<dbReference type="AlphaFoldDB" id="A0A9Q1ICT2"/>
<sequence>MTEWEVSPNRCCGCKRPRSNRPFFLRKHPLKKPLFKDLSLILSCHIHITKIQKEEGRHGRCGVSVVPPVLWVGGRLVPALRIFSPRGMALFAGNDGGVEEAPLPSRRDGGEKD</sequence>
<organism evidence="2 3">
    <name type="scientific">Synaphobranchus kaupii</name>
    <name type="common">Kaup's arrowtooth eel</name>
    <dbReference type="NCBI Taxonomy" id="118154"/>
    <lineage>
        <taxon>Eukaryota</taxon>
        <taxon>Metazoa</taxon>
        <taxon>Chordata</taxon>
        <taxon>Craniata</taxon>
        <taxon>Vertebrata</taxon>
        <taxon>Euteleostomi</taxon>
        <taxon>Actinopterygii</taxon>
        <taxon>Neopterygii</taxon>
        <taxon>Teleostei</taxon>
        <taxon>Anguilliformes</taxon>
        <taxon>Synaphobranchidae</taxon>
        <taxon>Synaphobranchus</taxon>
    </lineage>
</organism>
<feature type="region of interest" description="Disordered" evidence="1">
    <location>
        <begin position="94"/>
        <end position="113"/>
    </location>
</feature>
<dbReference type="Proteomes" id="UP001152622">
    <property type="component" value="Chromosome 19"/>
</dbReference>
<keyword evidence="3" id="KW-1185">Reference proteome</keyword>
<evidence type="ECO:0000256" key="1">
    <source>
        <dbReference type="SAM" id="MobiDB-lite"/>
    </source>
</evidence>
<accession>A0A9Q1ICT2</accession>
<proteinExistence type="predicted"/>
<gene>
    <name evidence="2" type="ORF">SKAU_G00382830</name>
</gene>
<dbReference type="EMBL" id="JAINUF010000019">
    <property type="protein sequence ID" value="KAJ8337063.1"/>
    <property type="molecule type" value="Genomic_DNA"/>
</dbReference>
<reference evidence="2" key="1">
    <citation type="journal article" date="2023" name="Science">
        <title>Genome structures resolve the early diversification of teleost fishes.</title>
        <authorList>
            <person name="Parey E."/>
            <person name="Louis A."/>
            <person name="Montfort J."/>
            <person name="Bouchez O."/>
            <person name="Roques C."/>
            <person name="Iampietro C."/>
            <person name="Lluch J."/>
            <person name="Castinel A."/>
            <person name="Donnadieu C."/>
            <person name="Desvignes T."/>
            <person name="Floi Bucao C."/>
            <person name="Jouanno E."/>
            <person name="Wen M."/>
            <person name="Mejri S."/>
            <person name="Dirks R."/>
            <person name="Jansen H."/>
            <person name="Henkel C."/>
            <person name="Chen W.J."/>
            <person name="Zahm M."/>
            <person name="Cabau C."/>
            <person name="Klopp C."/>
            <person name="Thompson A.W."/>
            <person name="Robinson-Rechavi M."/>
            <person name="Braasch I."/>
            <person name="Lecointre G."/>
            <person name="Bobe J."/>
            <person name="Postlethwait J.H."/>
            <person name="Berthelot C."/>
            <person name="Roest Crollius H."/>
            <person name="Guiguen Y."/>
        </authorList>
    </citation>
    <scope>NUCLEOTIDE SEQUENCE</scope>
    <source>
        <strain evidence="2">WJC10195</strain>
    </source>
</reference>
<name>A0A9Q1ICT2_SYNKA</name>
<evidence type="ECO:0000313" key="3">
    <source>
        <dbReference type="Proteomes" id="UP001152622"/>
    </source>
</evidence>
<comment type="caution">
    <text evidence="2">The sequence shown here is derived from an EMBL/GenBank/DDBJ whole genome shotgun (WGS) entry which is preliminary data.</text>
</comment>
<protein>
    <submittedName>
        <fullName evidence="2">Uncharacterized protein</fullName>
    </submittedName>
</protein>
<evidence type="ECO:0000313" key="2">
    <source>
        <dbReference type="EMBL" id="KAJ8337063.1"/>
    </source>
</evidence>